<keyword evidence="1" id="KW-0560">Oxidoreductase</keyword>
<organism evidence="3 4">
    <name type="scientific">Gemmobacter caeni</name>
    <dbReference type="NCBI Taxonomy" id="589035"/>
    <lineage>
        <taxon>Bacteria</taxon>
        <taxon>Pseudomonadati</taxon>
        <taxon>Pseudomonadota</taxon>
        <taxon>Alphaproteobacteria</taxon>
        <taxon>Rhodobacterales</taxon>
        <taxon>Paracoccaceae</taxon>
        <taxon>Gemmobacter</taxon>
    </lineage>
</organism>
<dbReference type="OrthoDB" id="9806601at2"/>
<dbReference type="Gene3D" id="3.50.50.60">
    <property type="entry name" value="FAD/NAD(P)-binding domain"/>
    <property type="match status" value="1"/>
</dbReference>
<keyword evidence="4" id="KW-1185">Reference proteome</keyword>
<reference evidence="3 4" key="1">
    <citation type="submission" date="2018-04" db="EMBL/GenBank/DDBJ databases">
        <title>Genomic Encyclopedia of Archaeal and Bacterial Type Strains, Phase II (KMG-II): from individual species to whole genera.</title>
        <authorList>
            <person name="Goeker M."/>
        </authorList>
    </citation>
    <scope>NUCLEOTIDE SEQUENCE [LARGE SCALE GENOMIC DNA]</scope>
    <source>
        <strain evidence="3 4">DSM 21823</strain>
    </source>
</reference>
<feature type="domain" description="FAD dependent oxidoreductase" evidence="2">
    <location>
        <begin position="31"/>
        <end position="384"/>
    </location>
</feature>
<proteinExistence type="predicted"/>
<dbReference type="GO" id="GO:0016491">
    <property type="term" value="F:oxidoreductase activity"/>
    <property type="evidence" value="ECO:0007669"/>
    <property type="project" value="UniProtKB-KW"/>
</dbReference>
<sequence>MSRSRSDIDKSIWASPATLSLPPVPTRSDTDIAIIGGGFTGLTAALHLAQRGHSVTVLEAGEPGMGASGVNAGFVVPNFAKADPAAVRARLGRQKADRLLRMIGAGAERVFETIRNQGIDCAAEQTGWMHVAHSPDTLPMLAQRVADWNELGRPLKLLSAEEARARTAARHCHGALFDPSGGMLNPLSYARGLSIAAIRAGVTLHGNAPVTARHREGAGWVLSGPGFQVKARLVLLCTNAYRTGVARELGKFTVPLRVYQIATAPLSADEAARLSPARIPFADTRANLFTARLTHDNRLISGGMAVLPFRAQHRLAGRIATRLASEFGLSHTPEIASIWQGTAAITLDFLPHLYNLGPGFWGGIGCNGRGIALTAMLGEVMADLASGVPVDELPVPLAQSKLPLPRLATSLATSATVAQVRWSDWRKGL</sequence>
<dbReference type="AlphaFoldDB" id="A0A2T6B3G9"/>
<evidence type="ECO:0000259" key="2">
    <source>
        <dbReference type="Pfam" id="PF01266"/>
    </source>
</evidence>
<evidence type="ECO:0000313" key="3">
    <source>
        <dbReference type="EMBL" id="PTX50575.1"/>
    </source>
</evidence>
<evidence type="ECO:0000313" key="4">
    <source>
        <dbReference type="Proteomes" id="UP000244224"/>
    </source>
</evidence>
<dbReference type="InterPro" id="IPR036188">
    <property type="entry name" value="FAD/NAD-bd_sf"/>
</dbReference>
<dbReference type="Proteomes" id="UP000244224">
    <property type="component" value="Unassembled WGS sequence"/>
</dbReference>
<evidence type="ECO:0000256" key="1">
    <source>
        <dbReference type="ARBA" id="ARBA00023002"/>
    </source>
</evidence>
<comment type="caution">
    <text evidence="3">The sequence shown here is derived from an EMBL/GenBank/DDBJ whole genome shotgun (WGS) entry which is preliminary data.</text>
</comment>
<dbReference type="Pfam" id="PF01266">
    <property type="entry name" value="DAO"/>
    <property type="match status" value="1"/>
</dbReference>
<dbReference type="GO" id="GO:0005737">
    <property type="term" value="C:cytoplasm"/>
    <property type="evidence" value="ECO:0007669"/>
    <property type="project" value="TreeGrafter"/>
</dbReference>
<name>A0A2T6B3G9_9RHOB</name>
<protein>
    <submittedName>
        <fullName evidence="3">Glycine/D-amino acid oxidase-like deaminating enzyme</fullName>
    </submittedName>
</protein>
<gene>
    <name evidence="3" type="ORF">C8N34_105220</name>
</gene>
<dbReference type="InterPro" id="IPR006076">
    <property type="entry name" value="FAD-dep_OxRdtase"/>
</dbReference>
<dbReference type="PANTHER" id="PTHR13847">
    <property type="entry name" value="SARCOSINE DEHYDROGENASE-RELATED"/>
    <property type="match status" value="1"/>
</dbReference>
<accession>A0A2T6B3G9</accession>
<dbReference type="Gene3D" id="3.30.9.10">
    <property type="entry name" value="D-Amino Acid Oxidase, subunit A, domain 2"/>
    <property type="match status" value="1"/>
</dbReference>
<dbReference type="PANTHER" id="PTHR13847:SF281">
    <property type="entry name" value="FAD DEPENDENT OXIDOREDUCTASE DOMAIN-CONTAINING PROTEIN"/>
    <property type="match status" value="1"/>
</dbReference>
<dbReference type="RefSeq" id="WP_108128782.1">
    <property type="nucleotide sequence ID" value="NZ_QBKP01000005.1"/>
</dbReference>
<dbReference type="SUPFAM" id="SSF51905">
    <property type="entry name" value="FAD/NAD(P)-binding domain"/>
    <property type="match status" value="1"/>
</dbReference>
<dbReference type="EMBL" id="QBKP01000005">
    <property type="protein sequence ID" value="PTX50575.1"/>
    <property type="molecule type" value="Genomic_DNA"/>
</dbReference>